<evidence type="ECO:0000256" key="7">
    <source>
        <dbReference type="ARBA" id="ARBA00023225"/>
    </source>
</evidence>
<dbReference type="InterPro" id="IPR051472">
    <property type="entry name" value="T3SS_Stator/FliH"/>
</dbReference>
<keyword evidence="10" id="KW-0966">Cell projection</keyword>
<keyword evidence="10" id="KW-0282">Flagellum</keyword>
<keyword evidence="8" id="KW-0175">Coiled coil</keyword>
<protein>
    <recommendedName>
        <fullName evidence="3">Flagellar assembly protein FliH</fullName>
    </recommendedName>
</protein>
<dbReference type="PANTHER" id="PTHR34982:SF1">
    <property type="entry name" value="FLAGELLAR ASSEMBLY PROTEIN FLIH"/>
    <property type="match status" value="1"/>
</dbReference>
<feature type="domain" description="Flagellar assembly protein FliH/Type III secretion system HrpE" evidence="9">
    <location>
        <begin position="137"/>
        <end position="260"/>
    </location>
</feature>
<dbReference type="Pfam" id="PF02108">
    <property type="entry name" value="FliH"/>
    <property type="match status" value="1"/>
</dbReference>
<evidence type="ECO:0000256" key="1">
    <source>
        <dbReference type="ARBA" id="ARBA00003041"/>
    </source>
</evidence>
<dbReference type="NCBIfam" id="NF005196">
    <property type="entry name" value="PRK06669.1-1"/>
    <property type="match status" value="1"/>
</dbReference>
<evidence type="ECO:0000256" key="8">
    <source>
        <dbReference type="SAM" id="Coils"/>
    </source>
</evidence>
<evidence type="ECO:0000256" key="5">
    <source>
        <dbReference type="ARBA" id="ARBA00022795"/>
    </source>
</evidence>
<keyword evidence="10" id="KW-0969">Cilium</keyword>
<organism evidence="10 11">
    <name type="scientific">Helicobacter anseris</name>
    <dbReference type="NCBI Taxonomy" id="375926"/>
    <lineage>
        <taxon>Bacteria</taxon>
        <taxon>Pseudomonadati</taxon>
        <taxon>Campylobacterota</taxon>
        <taxon>Epsilonproteobacteria</taxon>
        <taxon>Campylobacterales</taxon>
        <taxon>Helicobacteraceae</taxon>
        <taxon>Helicobacter</taxon>
    </lineage>
</organism>
<keyword evidence="5" id="KW-1005">Bacterial flagellum biogenesis</keyword>
<accession>A0A3D8J9T3</accession>
<dbReference type="OrthoDB" id="5347569at2"/>
<keyword evidence="4" id="KW-0813">Transport</keyword>
<keyword evidence="7" id="KW-1006">Bacterial flagellum protein export</keyword>
<feature type="coiled-coil region" evidence="8">
    <location>
        <begin position="125"/>
        <end position="173"/>
    </location>
</feature>
<dbReference type="RefSeq" id="WP_115578542.1">
    <property type="nucleotide sequence ID" value="NZ_NXLX01000003.1"/>
</dbReference>
<comment type="similarity">
    <text evidence="2">Belongs to the FliH family.</text>
</comment>
<proteinExistence type="inferred from homology"/>
<sequence length="270" mass="30655">MLLNDPEEQDLIHQSRRENHNIQRYQFKSIDKNAPVMDYDAPVSDADGGFQQETNNIFSNSFNEQNINSSLEKELIEKLLQKTDELSSSLAKMQIQVEKQQLDLEDRLALTKSDSYKDGLRDGEQKAKNEMLEEIQKEKQSLINAIIALDKSLKNSEEKLAEFEKELAQIAIDMAREVIVKEIEDNAQQVALSLAKALIGSIKDVAQMQLRVNTLDYPFLRENLELKNIQLEADDNISRGGVVISSNSGNIDGNIMSRFKILKQSVLENT</sequence>
<dbReference type="GO" id="GO:0044781">
    <property type="term" value="P:bacterial-type flagellum organization"/>
    <property type="evidence" value="ECO:0007669"/>
    <property type="project" value="UniProtKB-KW"/>
</dbReference>
<evidence type="ECO:0000259" key="9">
    <source>
        <dbReference type="Pfam" id="PF02108"/>
    </source>
</evidence>
<evidence type="ECO:0000256" key="3">
    <source>
        <dbReference type="ARBA" id="ARBA00016507"/>
    </source>
</evidence>
<dbReference type="InterPro" id="IPR018035">
    <property type="entry name" value="Flagellar_FliH/T3SS_HrpE"/>
</dbReference>
<comment type="function">
    <text evidence="1">Needed for flagellar regrowth and assembly.</text>
</comment>
<evidence type="ECO:0000256" key="2">
    <source>
        <dbReference type="ARBA" id="ARBA00006602"/>
    </source>
</evidence>
<keyword evidence="11" id="KW-1185">Reference proteome</keyword>
<evidence type="ECO:0000256" key="4">
    <source>
        <dbReference type="ARBA" id="ARBA00022448"/>
    </source>
</evidence>
<dbReference type="GO" id="GO:0015031">
    <property type="term" value="P:protein transport"/>
    <property type="evidence" value="ECO:0007669"/>
    <property type="project" value="UniProtKB-KW"/>
</dbReference>
<evidence type="ECO:0000313" key="11">
    <source>
        <dbReference type="Proteomes" id="UP000256695"/>
    </source>
</evidence>
<comment type="caution">
    <text evidence="10">The sequence shown here is derived from an EMBL/GenBank/DDBJ whole genome shotgun (WGS) entry which is preliminary data.</text>
</comment>
<dbReference type="PANTHER" id="PTHR34982">
    <property type="entry name" value="YOP PROTEINS TRANSLOCATION PROTEIN L"/>
    <property type="match status" value="1"/>
</dbReference>
<dbReference type="AlphaFoldDB" id="A0A3D8J9T3"/>
<keyword evidence="6" id="KW-0653">Protein transport</keyword>
<gene>
    <name evidence="10" type="ORF">CQA57_01855</name>
</gene>
<dbReference type="Proteomes" id="UP000256695">
    <property type="component" value="Unassembled WGS sequence"/>
</dbReference>
<evidence type="ECO:0000256" key="6">
    <source>
        <dbReference type="ARBA" id="ARBA00022927"/>
    </source>
</evidence>
<evidence type="ECO:0000313" key="10">
    <source>
        <dbReference type="EMBL" id="RDU74247.1"/>
    </source>
</evidence>
<reference evidence="10 11" key="1">
    <citation type="submission" date="2018-04" db="EMBL/GenBank/DDBJ databases">
        <title>Novel Campyloabacter and Helicobacter Species and Strains.</title>
        <authorList>
            <person name="Mannion A.J."/>
            <person name="Shen Z."/>
            <person name="Fox J.G."/>
        </authorList>
    </citation>
    <scope>NUCLEOTIDE SEQUENCE [LARGE SCALE GENOMIC DNA]</scope>
    <source>
        <strain evidence="10 11">MIT 04-9362</strain>
    </source>
</reference>
<dbReference type="GO" id="GO:0005829">
    <property type="term" value="C:cytosol"/>
    <property type="evidence" value="ECO:0007669"/>
    <property type="project" value="TreeGrafter"/>
</dbReference>
<dbReference type="EMBL" id="NXLX01000003">
    <property type="protein sequence ID" value="RDU74247.1"/>
    <property type="molecule type" value="Genomic_DNA"/>
</dbReference>
<name>A0A3D8J9T3_9HELI</name>